<evidence type="ECO:0000313" key="2">
    <source>
        <dbReference type="EMBL" id="GJD57824.1"/>
    </source>
</evidence>
<feature type="transmembrane region" description="Helical" evidence="1">
    <location>
        <begin position="56"/>
        <end position="75"/>
    </location>
</feature>
<evidence type="ECO:0000313" key="3">
    <source>
        <dbReference type="EMBL" id="VUF10520.1"/>
    </source>
</evidence>
<keyword evidence="1" id="KW-0812">Transmembrane</keyword>
<reference evidence="3 4" key="1">
    <citation type="submission" date="2019-06" db="EMBL/GenBank/DDBJ databases">
        <authorList>
            <person name="Rodrigo-Torres L."/>
            <person name="Arahal R. D."/>
            <person name="Lucena T."/>
        </authorList>
    </citation>
    <scope>NUCLEOTIDE SEQUENCE [LARGE SCALE GENOMIC DNA]</scope>
    <source>
        <strain evidence="3 4">SW08-7</strain>
    </source>
</reference>
<keyword evidence="1" id="KW-1133">Transmembrane helix</keyword>
<evidence type="ECO:0000256" key="1">
    <source>
        <dbReference type="SAM" id="Phobius"/>
    </source>
</evidence>
<proteinExistence type="predicted"/>
<dbReference type="Proteomes" id="UP001055303">
    <property type="component" value="Unassembled WGS sequence"/>
</dbReference>
<sequence length="84" mass="8723">MHAALCPRRGVRRVPPHVSAAMNPLVPLSILVCVPIAAIALVLGTDTGIETSLITASIKTFIILGAIAAALSFGASRLAERSRH</sequence>
<dbReference type="AlphaFoldDB" id="A0A564FS13"/>
<dbReference type="EMBL" id="BPQI01000121">
    <property type="protein sequence ID" value="GJD57824.1"/>
    <property type="molecule type" value="Genomic_DNA"/>
</dbReference>
<organism evidence="3 4">
    <name type="scientific">Methylobacterium dankookense</name>
    <dbReference type="NCBI Taxonomy" id="560405"/>
    <lineage>
        <taxon>Bacteria</taxon>
        <taxon>Pseudomonadati</taxon>
        <taxon>Pseudomonadota</taxon>
        <taxon>Alphaproteobacteria</taxon>
        <taxon>Hyphomicrobiales</taxon>
        <taxon>Methylobacteriaceae</taxon>
        <taxon>Methylobacterium</taxon>
    </lineage>
</organism>
<keyword evidence="5" id="KW-1185">Reference proteome</keyword>
<accession>A0A564FS13</accession>
<feature type="transmembrane region" description="Helical" evidence="1">
    <location>
        <begin position="21"/>
        <end position="44"/>
    </location>
</feature>
<keyword evidence="1" id="KW-0472">Membrane</keyword>
<name>A0A564FS13_9HYPH</name>
<gene>
    <name evidence="2" type="ORF">IFDJLNFL_3737</name>
    <name evidence="3" type="ORF">MTDSW087_00187</name>
</gene>
<dbReference type="EMBL" id="CABFVH010000001">
    <property type="protein sequence ID" value="VUF10520.1"/>
    <property type="molecule type" value="Genomic_DNA"/>
</dbReference>
<evidence type="ECO:0000313" key="4">
    <source>
        <dbReference type="Proteomes" id="UP000401717"/>
    </source>
</evidence>
<evidence type="ECO:0000313" key="5">
    <source>
        <dbReference type="Proteomes" id="UP001055303"/>
    </source>
</evidence>
<protein>
    <submittedName>
        <fullName evidence="3">Uncharacterized protein</fullName>
    </submittedName>
</protein>
<reference evidence="2" key="3">
    <citation type="submission" date="2021-08" db="EMBL/GenBank/DDBJ databases">
        <authorList>
            <person name="Tani A."/>
            <person name="Ola A."/>
            <person name="Ogura Y."/>
            <person name="Katsura K."/>
            <person name="Hayashi T."/>
        </authorList>
    </citation>
    <scope>NUCLEOTIDE SEQUENCE</scope>
    <source>
        <strain evidence="2">DSM 22415</strain>
    </source>
</reference>
<dbReference type="Proteomes" id="UP000401717">
    <property type="component" value="Unassembled WGS sequence"/>
</dbReference>
<reference evidence="2" key="2">
    <citation type="journal article" date="2021" name="Front. Microbiol.">
        <title>Comprehensive Comparative Genomics and Phenotyping of Methylobacterium Species.</title>
        <authorList>
            <person name="Alessa O."/>
            <person name="Ogura Y."/>
            <person name="Fujitani Y."/>
            <person name="Takami H."/>
            <person name="Hayashi T."/>
            <person name="Sahin N."/>
            <person name="Tani A."/>
        </authorList>
    </citation>
    <scope>NUCLEOTIDE SEQUENCE</scope>
    <source>
        <strain evidence="2">DSM 22415</strain>
    </source>
</reference>